<gene>
    <name evidence="3" type="ORF">SAMN05444422_109144</name>
</gene>
<dbReference type="Pfam" id="PF02517">
    <property type="entry name" value="Rce1-like"/>
    <property type="match status" value="1"/>
</dbReference>
<evidence type="ECO:0000256" key="1">
    <source>
        <dbReference type="SAM" id="Phobius"/>
    </source>
</evidence>
<feature type="transmembrane region" description="Helical" evidence="1">
    <location>
        <begin position="280"/>
        <end position="304"/>
    </location>
</feature>
<keyword evidence="1" id="KW-1133">Transmembrane helix</keyword>
<accession>A0A1I1JYK8</accession>
<feature type="transmembrane region" description="Helical" evidence="1">
    <location>
        <begin position="215"/>
        <end position="235"/>
    </location>
</feature>
<protein>
    <recommendedName>
        <fullName evidence="2">CAAX prenyl protease 2/Lysostaphin resistance protein A-like domain-containing protein</fullName>
    </recommendedName>
</protein>
<keyword evidence="1" id="KW-0812">Transmembrane</keyword>
<feature type="transmembrane region" description="Helical" evidence="1">
    <location>
        <begin position="144"/>
        <end position="164"/>
    </location>
</feature>
<feature type="transmembrane region" description="Helical" evidence="1">
    <location>
        <begin position="242"/>
        <end position="260"/>
    </location>
</feature>
<organism evidence="3 4">
    <name type="scientific">Natronobacterium haloterrestre</name>
    <name type="common">Halobiforma haloterrestris</name>
    <dbReference type="NCBI Taxonomy" id="148448"/>
    <lineage>
        <taxon>Archaea</taxon>
        <taxon>Methanobacteriati</taxon>
        <taxon>Methanobacteriota</taxon>
        <taxon>Stenosarchaea group</taxon>
        <taxon>Halobacteria</taxon>
        <taxon>Halobacteriales</taxon>
        <taxon>Natrialbaceae</taxon>
        <taxon>Natronobacterium</taxon>
    </lineage>
</organism>
<feature type="transmembrane region" description="Helical" evidence="1">
    <location>
        <begin position="60"/>
        <end position="84"/>
    </location>
</feature>
<dbReference type="EMBL" id="FOKW01000009">
    <property type="protein sequence ID" value="SFC50843.1"/>
    <property type="molecule type" value="Genomic_DNA"/>
</dbReference>
<dbReference type="RefSeq" id="WP_089789204.1">
    <property type="nucleotide sequence ID" value="NZ_FOKW01000009.1"/>
</dbReference>
<dbReference type="OrthoDB" id="331240at2157"/>
<reference evidence="4" key="1">
    <citation type="submission" date="2016-10" db="EMBL/GenBank/DDBJ databases">
        <authorList>
            <person name="Varghese N."/>
            <person name="Submissions S."/>
        </authorList>
    </citation>
    <scope>NUCLEOTIDE SEQUENCE [LARGE SCALE GENOMIC DNA]</scope>
    <source>
        <strain evidence="4">DSM 13078</strain>
    </source>
</reference>
<feature type="domain" description="CAAX prenyl protease 2/Lysostaphin resistance protein A-like" evidence="2">
    <location>
        <begin position="146"/>
        <end position="250"/>
    </location>
</feature>
<dbReference type="Proteomes" id="UP000199161">
    <property type="component" value="Unassembled WGS sequence"/>
</dbReference>
<evidence type="ECO:0000313" key="3">
    <source>
        <dbReference type="EMBL" id="SFC50843.1"/>
    </source>
</evidence>
<proteinExistence type="predicted"/>
<evidence type="ECO:0000313" key="4">
    <source>
        <dbReference type="Proteomes" id="UP000199161"/>
    </source>
</evidence>
<keyword evidence="4" id="KW-1185">Reference proteome</keyword>
<feature type="transmembrane region" description="Helical" evidence="1">
    <location>
        <begin position="25"/>
        <end position="48"/>
    </location>
</feature>
<dbReference type="PANTHER" id="PTHR39430:SF1">
    <property type="entry name" value="PROTEASE"/>
    <property type="match status" value="1"/>
</dbReference>
<feature type="transmembrane region" description="Helical" evidence="1">
    <location>
        <begin position="104"/>
        <end position="124"/>
    </location>
</feature>
<feature type="transmembrane region" description="Helical" evidence="1">
    <location>
        <begin position="185"/>
        <end position="203"/>
    </location>
</feature>
<dbReference type="PANTHER" id="PTHR39430">
    <property type="entry name" value="MEMBRANE-ASSOCIATED PROTEASE-RELATED"/>
    <property type="match status" value="1"/>
</dbReference>
<dbReference type="GO" id="GO:0080120">
    <property type="term" value="P:CAAX-box protein maturation"/>
    <property type="evidence" value="ECO:0007669"/>
    <property type="project" value="UniProtKB-ARBA"/>
</dbReference>
<keyword evidence="1" id="KW-0472">Membrane</keyword>
<evidence type="ECO:0000259" key="2">
    <source>
        <dbReference type="Pfam" id="PF02517"/>
    </source>
</evidence>
<sequence>MTEPSRLRRLVSRIVRGRDDPRPRAIWRIAVPLLTVLVIGAGVVPGVLSAAFGLEPAPPWAGLLSNGSAAAVAALVLVGSARALDRRPIAEYGFDASGEWGRQFGIGVLFGGAVLGFAYGIGYAVGSVRIEGVLSPGAVDSLPIGIAAFAVVWLCVGFWEEVVFRGLFLTNATEGLASRSLSPRAATVGAVVVSSVVFGSLHAPASAVPGNASLAGMLAVWTLTGGLLAVTYVLTGRLAAPIGVHFAINFAANNLLAAPVPGQPATPTIVRTAVTGPGLWHPIGGLPMVIAVAAGYAVLAGWWARQPDGTPTGWSNAPGRTDS</sequence>
<dbReference type="GO" id="GO:0004175">
    <property type="term" value="F:endopeptidase activity"/>
    <property type="evidence" value="ECO:0007669"/>
    <property type="project" value="UniProtKB-ARBA"/>
</dbReference>
<dbReference type="InterPro" id="IPR003675">
    <property type="entry name" value="Rce1/LyrA-like_dom"/>
</dbReference>
<dbReference type="AlphaFoldDB" id="A0A1I1JYK8"/>
<name>A0A1I1JYK8_NATHA</name>